<dbReference type="Pfam" id="PF00448">
    <property type="entry name" value="SRP54"/>
    <property type="match status" value="1"/>
</dbReference>
<keyword evidence="11" id="KW-0010">Activator</keyword>
<comment type="caution">
    <text evidence="16">The sequence shown here is derived from an EMBL/GenBank/DDBJ whole genome shotgun (WGS) entry which is preliminary data.</text>
</comment>
<dbReference type="SUPFAM" id="SSF52540">
    <property type="entry name" value="P-loop containing nucleoside triphosphate hydrolases"/>
    <property type="match status" value="1"/>
</dbReference>
<dbReference type="AlphaFoldDB" id="A0A7C4RJ11"/>
<evidence type="ECO:0000256" key="2">
    <source>
        <dbReference type="ARBA" id="ARBA00008531"/>
    </source>
</evidence>
<evidence type="ECO:0000313" key="16">
    <source>
        <dbReference type="EMBL" id="HGU33069.1"/>
    </source>
</evidence>
<dbReference type="EMBL" id="DSUH01000223">
    <property type="protein sequence ID" value="HGU33069.1"/>
    <property type="molecule type" value="Genomic_DNA"/>
</dbReference>
<evidence type="ECO:0000256" key="12">
    <source>
        <dbReference type="ARBA" id="ARBA00023225"/>
    </source>
</evidence>
<organism evidence="16">
    <name type="scientific">Desulfatirhabdium butyrativorans</name>
    <dbReference type="NCBI Taxonomy" id="340467"/>
    <lineage>
        <taxon>Bacteria</taxon>
        <taxon>Pseudomonadati</taxon>
        <taxon>Thermodesulfobacteriota</taxon>
        <taxon>Desulfobacteria</taxon>
        <taxon>Desulfobacterales</taxon>
        <taxon>Desulfatirhabdiaceae</taxon>
        <taxon>Desulfatirhabdium</taxon>
    </lineage>
</organism>
<dbReference type="GO" id="GO:0003924">
    <property type="term" value="F:GTPase activity"/>
    <property type="evidence" value="ECO:0007669"/>
    <property type="project" value="InterPro"/>
</dbReference>
<dbReference type="GO" id="GO:0005047">
    <property type="term" value="F:signal recognition particle binding"/>
    <property type="evidence" value="ECO:0007669"/>
    <property type="project" value="TreeGrafter"/>
</dbReference>
<evidence type="ECO:0000256" key="14">
    <source>
        <dbReference type="ARBA" id="ARBA00030866"/>
    </source>
</evidence>
<feature type="domain" description="SRP54-type proteins GTP-binding" evidence="15">
    <location>
        <begin position="203"/>
        <end position="394"/>
    </location>
</feature>
<dbReference type="GO" id="GO:0008270">
    <property type="term" value="F:zinc ion binding"/>
    <property type="evidence" value="ECO:0007669"/>
    <property type="project" value="InterPro"/>
</dbReference>
<dbReference type="SMART" id="SM00962">
    <property type="entry name" value="SRP54"/>
    <property type="match status" value="1"/>
</dbReference>
<dbReference type="CDD" id="cd17873">
    <property type="entry name" value="FlhF"/>
    <property type="match status" value="1"/>
</dbReference>
<dbReference type="GO" id="GO:0005886">
    <property type="term" value="C:plasma membrane"/>
    <property type="evidence" value="ECO:0007669"/>
    <property type="project" value="UniProtKB-SubCell"/>
</dbReference>
<dbReference type="PANTHER" id="PTHR43134:SF3">
    <property type="entry name" value="FLAGELLAR BIOSYNTHESIS PROTEIN FLHF"/>
    <property type="match status" value="1"/>
</dbReference>
<dbReference type="InterPro" id="IPR035451">
    <property type="entry name" value="Ada-like_dom_sf"/>
</dbReference>
<dbReference type="InterPro" id="IPR027417">
    <property type="entry name" value="P-loop_NTPase"/>
</dbReference>
<dbReference type="GO" id="GO:0006355">
    <property type="term" value="P:regulation of DNA-templated transcription"/>
    <property type="evidence" value="ECO:0007669"/>
    <property type="project" value="InterPro"/>
</dbReference>
<protein>
    <recommendedName>
        <fullName evidence="3">Flagellar biosynthesis protein FlhF</fullName>
    </recommendedName>
    <alternativeName>
        <fullName evidence="14">Flagella-associated GTP-binding protein</fullName>
    </alternativeName>
</protein>
<evidence type="ECO:0000256" key="10">
    <source>
        <dbReference type="ARBA" id="ARBA00023136"/>
    </source>
</evidence>
<comment type="similarity">
    <text evidence="2">Belongs to the GTP-binding SRP family.</text>
</comment>
<dbReference type="GO" id="GO:0015031">
    <property type="term" value="P:protein transport"/>
    <property type="evidence" value="ECO:0007669"/>
    <property type="project" value="UniProtKB-KW"/>
</dbReference>
<dbReference type="GO" id="GO:0003677">
    <property type="term" value="F:DNA binding"/>
    <property type="evidence" value="ECO:0007669"/>
    <property type="project" value="InterPro"/>
</dbReference>
<evidence type="ECO:0000256" key="7">
    <source>
        <dbReference type="ARBA" id="ARBA00022795"/>
    </source>
</evidence>
<comment type="function">
    <text evidence="13">Necessary for flagellar biosynthesis. May be involved in translocation of the flagellum.</text>
</comment>
<dbReference type="GO" id="GO:0044781">
    <property type="term" value="P:bacterial-type flagellum organization"/>
    <property type="evidence" value="ECO:0007669"/>
    <property type="project" value="UniProtKB-KW"/>
</dbReference>
<evidence type="ECO:0000256" key="4">
    <source>
        <dbReference type="ARBA" id="ARBA00022448"/>
    </source>
</evidence>
<sequence>MQIKRFEARNMTEALRVIKKEFGPDAVILSAKNLTRQAADGQIPEPYVEVLAAIDETEAKATKPVASKAVSPRPQPQVAAARVISAYVGDDADDDPPVVPKKSLFGSLQAGIQVFSRFKTGKKAEASGSKEASSAAEVVDAFRRKLVSHGVEERWTLELEDILRRSIKGDLQWGTEACNDKLLQVLKDIGLSYRPFAEETRKRRTYALVGSSGCGKTTTAVRLATLYHHVLGEKLVMVSLDTKRVGASASLQAYARILGVSFEMAVDGKDLLHVIESVEPETIVLIDTPPLSPVDPQQTRELQQTLAYGGVDRLALVLPMGMKNEDMKEMVKHCQQLPVKRLIFTKLDETRYYGCMLNVMLASKLPVSFLTSGRDILDGLKVAELKTVLHLLLDIEEEHDTDTPPTMGALDQEIDRLMAVSRGRSYYVADQKEDVFHRPTCNCVQGISTENRIVFNSAAEAEMKHYRPCLLCCTDPSFQQAAAYIGKQKISTRLMRSR</sequence>
<dbReference type="Gene3D" id="1.20.120.1380">
    <property type="entry name" value="Flagellar FlhF biosynthesis protein, N domain"/>
    <property type="match status" value="1"/>
</dbReference>
<dbReference type="PANTHER" id="PTHR43134">
    <property type="entry name" value="SIGNAL RECOGNITION PARTICLE RECEPTOR SUBUNIT ALPHA"/>
    <property type="match status" value="1"/>
</dbReference>
<gene>
    <name evidence="16" type="ORF">ENS29_09465</name>
</gene>
<evidence type="ECO:0000256" key="5">
    <source>
        <dbReference type="ARBA" id="ARBA00022475"/>
    </source>
</evidence>
<dbReference type="Gene3D" id="3.40.50.300">
    <property type="entry name" value="P-loop containing nucleotide triphosphate hydrolases"/>
    <property type="match status" value="1"/>
</dbReference>
<keyword evidence="6" id="KW-0547">Nucleotide-binding</keyword>
<evidence type="ECO:0000256" key="13">
    <source>
        <dbReference type="ARBA" id="ARBA00025337"/>
    </source>
</evidence>
<dbReference type="GO" id="GO:0008168">
    <property type="term" value="F:methyltransferase activity"/>
    <property type="evidence" value="ECO:0007669"/>
    <property type="project" value="InterPro"/>
</dbReference>
<evidence type="ECO:0000259" key="15">
    <source>
        <dbReference type="SMART" id="SM00962"/>
    </source>
</evidence>
<keyword evidence="4" id="KW-0813">Transport</keyword>
<keyword evidence="7" id="KW-1005">Bacterial flagellum biogenesis</keyword>
<reference evidence="16" key="1">
    <citation type="journal article" date="2020" name="mSystems">
        <title>Genome- and Community-Level Interaction Insights into Carbon Utilization and Element Cycling Functions of Hydrothermarchaeota in Hydrothermal Sediment.</title>
        <authorList>
            <person name="Zhou Z."/>
            <person name="Liu Y."/>
            <person name="Xu W."/>
            <person name="Pan J."/>
            <person name="Luo Z.H."/>
            <person name="Li M."/>
        </authorList>
    </citation>
    <scope>NUCLEOTIDE SEQUENCE [LARGE SCALE GENOMIC DNA]</scope>
    <source>
        <strain evidence="16">SpSt-477</strain>
    </source>
</reference>
<keyword evidence="9" id="KW-0342">GTP-binding</keyword>
<keyword evidence="8" id="KW-0653">Protein transport</keyword>
<accession>A0A7C4RJ11</accession>
<dbReference type="InterPro" id="IPR000897">
    <property type="entry name" value="SRP54_GTPase_dom"/>
</dbReference>
<keyword evidence="12" id="KW-1006">Bacterial flagellum protein export</keyword>
<dbReference type="FunFam" id="3.40.50.300:FF:000695">
    <property type="entry name" value="Flagellar biosynthesis regulator FlhF"/>
    <property type="match status" value="1"/>
</dbReference>
<evidence type="ECO:0000256" key="6">
    <source>
        <dbReference type="ARBA" id="ARBA00022741"/>
    </source>
</evidence>
<dbReference type="Gene3D" id="3.40.10.10">
    <property type="entry name" value="DNA Methylphosphotriester Repair Domain"/>
    <property type="match status" value="1"/>
</dbReference>
<dbReference type="GO" id="GO:0006614">
    <property type="term" value="P:SRP-dependent cotranslational protein targeting to membrane"/>
    <property type="evidence" value="ECO:0007669"/>
    <property type="project" value="InterPro"/>
</dbReference>
<evidence type="ECO:0000256" key="11">
    <source>
        <dbReference type="ARBA" id="ARBA00023159"/>
    </source>
</evidence>
<evidence type="ECO:0000256" key="8">
    <source>
        <dbReference type="ARBA" id="ARBA00022927"/>
    </source>
</evidence>
<comment type="subcellular location">
    <subcellularLocation>
        <location evidence="1">Cell membrane</location>
        <topology evidence="1">Peripheral membrane protein</topology>
        <orientation evidence="1">Cytoplasmic side</orientation>
    </subcellularLocation>
</comment>
<keyword evidence="10" id="KW-0472">Membrane</keyword>
<evidence type="ECO:0000256" key="9">
    <source>
        <dbReference type="ARBA" id="ARBA00023134"/>
    </source>
</evidence>
<dbReference type="InterPro" id="IPR004026">
    <property type="entry name" value="Ada_DNA_repair_Zn-bd"/>
</dbReference>
<dbReference type="SUPFAM" id="SSF57884">
    <property type="entry name" value="Ada DNA repair protein, N-terminal domain (N-Ada 10)"/>
    <property type="match status" value="1"/>
</dbReference>
<dbReference type="Pfam" id="PF02805">
    <property type="entry name" value="Ada_Zn_binding"/>
    <property type="match status" value="1"/>
</dbReference>
<keyword evidence="5" id="KW-1003">Cell membrane</keyword>
<evidence type="ECO:0000256" key="1">
    <source>
        <dbReference type="ARBA" id="ARBA00004413"/>
    </source>
</evidence>
<dbReference type="GO" id="GO:0005525">
    <property type="term" value="F:GTP binding"/>
    <property type="evidence" value="ECO:0007669"/>
    <property type="project" value="UniProtKB-KW"/>
</dbReference>
<name>A0A7C4RJ11_9BACT</name>
<dbReference type="InterPro" id="IPR047040">
    <property type="entry name" value="FlhF__GTPase_dom"/>
</dbReference>
<proteinExistence type="inferred from homology"/>
<dbReference type="GO" id="GO:0006281">
    <property type="term" value="P:DNA repair"/>
    <property type="evidence" value="ECO:0007669"/>
    <property type="project" value="InterPro"/>
</dbReference>
<evidence type="ECO:0000256" key="3">
    <source>
        <dbReference type="ARBA" id="ARBA00014919"/>
    </source>
</evidence>